<dbReference type="Proteomes" id="UP000887563">
    <property type="component" value="Unplaced"/>
</dbReference>
<protein>
    <submittedName>
        <fullName evidence="4">Uncharacterized protein</fullName>
    </submittedName>
</protein>
<feature type="compositionally biased region" description="Polar residues" evidence="1">
    <location>
        <begin position="126"/>
        <end position="136"/>
    </location>
</feature>
<dbReference type="WBParaSite" id="Minc3s00610g15098">
    <property type="protein sequence ID" value="Minc3s00610g15098"/>
    <property type="gene ID" value="Minc3s00610g15098"/>
</dbReference>
<keyword evidence="2" id="KW-0732">Signal</keyword>
<sequence>MKEKLFINFRKKYPLLGLLMILISLTFPNGDAIVEGKTLGTTKNIEKSTLDESTQTDEPKMSTEEHSTGEVEKKNDSLGQSKELSKGQEEDGVHLEVTEKFSIQKEESKADHKVPDTNHEGGEVNNEVSNDQQMFESNEIPKPKYPTSKEDKDILEKDEKHEENDKNEENGYVKNEENKEEENDEENKEKLKEKKNNDGKENIEKQYYEEEEIKDHFNDFIIMESKEDYKEEKKEDKDDIVNEKKVNDVEGKNVDENKIIEEEDKNEERENEEEKKKEEEVKIEENLPKVNNQTIIANNTAKGEEHKSDKKAVGFWQRLTCFLIRFNCPPENEKKDKNVEKEVSKPRELSLQPQSVNINQKNTTSEVDELGSLEKEHDLSVENFGKFWNDKYSLVKGMQHFNATMKFGATFIKSEIDESGKQHSNITEFNAEIHN</sequence>
<evidence type="ECO:0000256" key="1">
    <source>
        <dbReference type="SAM" id="MobiDB-lite"/>
    </source>
</evidence>
<feature type="compositionally biased region" description="Basic and acidic residues" evidence="1">
    <location>
        <begin position="57"/>
        <end position="76"/>
    </location>
</feature>
<dbReference type="AlphaFoldDB" id="A0A914LLF4"/>
<reference evidence="4" key="1">
    <citation type="submission" date="2022-11" db="UniProtKB">
        <authorList>
            <consortium name="WormBaseParasite"/>
        </authorList>
    </citation>
    <scope>IDENTIFICATION</scope>
</reference>
<keyword evidence="3" id="KW-1185">Reference proteome</keyword>
<accession>A0A914LLF4</accession>
<evidence type="ECO:0000256" key="2">
    <source>
        <dbReference type="SAM" id="SignalP"/>
    </source>
</evidence>
<feature type="compositionally biased region" description="Basic and acidic residues" evidence="1">
    <location>
        <begin position="83"/>
        <end position="122"/>
    </location>
</feature>
<feature type="compositionally biased region" description="Basic and acidic residues" evidence="1">
    <location>
        <begin position="187"/>
        <end position="282"/>
    </location>
</feature>
<feature type="compositionally biased region" description="Basic and acidic residues" evidence="1">
    <location>
        <begin position="139"/>
        <end position="177"/>
    </location>
</feature>
<feature type="region of interest" description="Disordered" evidence="1">
    <location>
        <begin position="44"/>
        <end position="282"/>
    </location>
</feature>
<evidence type="ECO:0000313" key="3">
    <source>
        <dbReference type="Proteomes" id="UP000887563"/>
    </source>
</evidence>
<organism evidence="3 4">
    <name type="scientific">Meloidogyne incognita</name>
    <name type="common">Southern root-knot nematode worm</name>
    <name type="synonym">Oxyuris incognita</name>
    <dbReference type="NCBI Taxonomy" id="6306"/>
    <lineage>
        <taxon>Eukaryota</taxon>
        <taxon>Metazoa</taxon>
        <taxon>Ecdysozoa</taxon>
        <taxon>Nematoda</taxon>
        <taxon>Chromadorea</taxon>
        <taxon>Rhabditida</taxon>
        <taxon>Tylenchina</taxon>
        <taxon>Tylenchomorpha</taxon>
        <taxon>Tylenchoidea</taxon>
        <taxon>Meloidogynidae</taxon>
        <taxon>Meloidogyninae</taxon>
        <taxon>Meloidogyne</taxon>
        <taxon>Meloidogyne incognita group</taxon>
    </lineage>
</organism>
<feature type="chain" id="PRO_5037801572" evidence="2">
    <location>
        <begin position="33"/>
        <end position="435"/>
    </location>
</feature>
<proteinExistence type="predicted"/>
<name>A0A914LLF4_MELIC</name>
<feature type="signal peptide" evidence="2">
    <location>
        <begin position="1"/>
        <end position="32"/>
    </location>
</feature>
<evidence type="ECO:0000313" key="4">
    <source>
        <dbReference type="WBParaSite" id="Minc3s00610g15098"/>
    </source>
</evidence>